<sequence length="451" mass="50765">MNKQFFFKQSISVLLSILLFVGCNSTDDKTILDIHTVSFDTDGGNTIEPVEVNDGNQVKEPTQPEKVGHEFLAWTINEETFDFETPITSDITLLATWEELEVTYQVTYSFDNGKEDSVVTVLEDQKLEIPSTPVKEGYLFKNWSIDGAPYDFETPVTQDITLTAVYEEVIDQFVVSFDPDNGGQLQQVTVNEDEMVQEPEAPTKEGYEFVGWYLGDDLFDFTTPITSNITIIAKWELGAGETTVTYATMSPEDFQAMELGEHAMVKAQLNRLGRGWAWGTEVFLIDEEGNNTKDLYTTSNYGCFTFPLVFSAGDAQLDGQTFVFDLVKDIYMSSPQVGFAYERNEEVNGQPAYNGMKWLAPMRHGIEFFDEVVRGNIRKVTFDETVKVLVGDTEISFVELDDAGELINLTSDQVSLFDSFLGKNQYVRTITKEGKIYSVLHNGVPQIKDSI</sequence>
<dbReference type="GO" id="GO:0030313">
    <property type="term" value="C:cell envelope"/>
    <property type="evidence" value="ECO:0007669"/>
    <property type="project" value="UniProtKB-SubCell"/>
</dbReference>
<comment type="caution">
    <text evidence="2">The sequence shown here is derived from an EMBL/GenBank/DDBJ whole genome shotgun (WGS) entry which is preliminary data.</text>
</comment>
<keyword evidence="3" id="KW-1185">Reference proteome</keyword>
<reference evidence="2 3" key="1">
    <citation type="journal article" date="2012" name="Int. J. Syst. Evol. Microbiol.">
        <title>Flammeovirga pacifica sp. nov., isolated from deep-sea sediment.</title>
        <authorList>
            <person name="Xu H."/>
            <person name="Fu Y."/>
            <person name="Yang N."/>
            <person name="Ding Z."/>
            <person name="Lai Q."/>
            <person name="Zeng R."/>
        </authorList>
    </citation>
    <scope>NUCLEOTIDE SEQUENCE [LARGE SCALE GENOMIC DNA]</scope>
    <source>
        <strain evidence="3">DSM 24597 / LMG 26175 / WPAGA1</strain>
    </source>
</reference>
<dbReference type="Gene3D" id="2.60.40.4270">
    <property type="entry name" value="Listeria-Bacteroides repeat domain"/>
    <property type="match status" value="3"/>
</dbReference>
<dbReference type="RefSeq" id="WP_044217902.1">
    <property type="nucleotide sequence ID" value="NZ_JRYR02000002.1"/>
</dbReference>
<dbReference type="PROSITE" id="PS51257">
    <property type="entry name" value="PROKAR_LIPOPROTEIN"/>
    <property type="match status" value="1"/>
</dbReference>
<evidence type="ECO:0008006" key="4">
    <source>
        <dbReference type="Google" id="ProtNLM"/>
    </source>
</evidence>
<dbReference type="InterPro" id="IPR042229">
    <property type="entry name" value="Listeria/Bacterioides_rpt_sf"/>
</dbReference>
<gene>
    <name evidence="2" type="ORF">NH26_20255</name>
</gene>
<dbReference type="Proteomes" id="UP000179797">
    <property type="component" value="Unassembled WGS sequence"/>
</dbReference>
<name>A0A1S1YT12_FLAPC</name>
<proteinExistence type="predicted"/>
<accession>A0A1S1YT12</accession>
<evidence type="ECO:0000256" key="1">
    <source>
        <dbReference type="ARBA" id="ARBA00004196"/>
    </source>
</evidence>
<dbReference type="EMBL" id="JRYR02000002">
    <property type="protein sequence ID" value="OHX63945.1"/>
    <property type="molecule type" value="Genomic_DNA"/>
</dbReference>
<dbReference type="STRING" id="915059.NH26_20255"/>
<dbReference type="AlphaFoldDB" id="A0A1S1YT12"/>
<evidence type="ECO:0000313" key="2">
    <source>
        <dbReference type="EMBL" id="OHX63945.1"/>
    </source>
</evidence>
<protein>
    <recommendedName>
        <fullName evidence="4">Bacterial repeat domain-containing protein</fullName>
    </recommendedName>
</protein>
<dbReference type="OrthoDB" id="1099994at2"/>
<dbReference type="Pfam" id="PF09479">
    <property type="entry name" value="Flg_new"/>
    <property type="match status" value="3"/>
</dbReference>
<organism evidence="2 3">
    <name type="scientific">Flammeovirga pacifica</name>
    <dbReference type="NCBI Taxonomy" id="915059"/>
    <lineage>
        <taxon>Bacteria</taxon>
        <taxon>Pseudomonadati</taxon>
        <taxon>Bacteroidota</taxon>
        <taxon>Cytophagia</taxon>
        <taxon>Cytophagales</taxon>
        <taxon>Flammeovirgaceae</taxon>
        <taxon>Flammeovirga</taxon>
    </lineage>
</organism>
<dbReference type="InterPro" id="IPR013378">
    <property type="entry name" value="InlB-like_B-rpt"/>
</dbReference>
<comment type="subcellular location">
    <subcellularLocation>
        <location evidence="1">Cell envelope</location>
    </subcellularLocation>
</comment>
<evidence type="ECO:0000313" key="3">
    <source>
        <dbReference type="Proteomes" id="UP000179797"/>
    </source>
</evidence>
<dbReference type="NCBIfam" id="TIGR02543">
    <property type="entry name" value="List_Bact_rpt"/>
    <property type="match status" value="1"/>
</dbReference>